<evidence type="ECO:0000313" key="5">
    <source>
        <dbReference type="Proteomes" id="UP000295805"/>
    </source>
</evidence>
<feature type="region of interest" description="Disordered" evidence="1">
    <location>
        <begin position="83"/>
        <end position="180"/>
    </location>
</feature>
<feature type="domain" description="LytR/CpsA/Psr regulator C-terminal" evidence="3">
    <location>
        <begin position="179"/>
        <end position="270"/>
    </location>
</feature>
<accession>A0A4R3ZWH3</accession>
<dbReference type="AlphaFoldDB" id="A0A4R3ZWH3"/>
<dbReference type="InterPro" id="IPR027381">
    <property type="entry name" value="LytR/CpsA/Psr_C"/>
</dbReference>
<organism evidence="4 5">
    <name type="scientific">Dietzia cinnamea</name>
    <dbReference type="NCBI Taxonomy" id="321318"/>
    <lineage>
        <taxon>Bacteria</taxon>
        <taxon>Bacillati</taxon>
        <taxon>Actinomycetota</taxon>
        <taxon>Actinomycetes</taxon>
        <taxon>Mycobacteriales</taxon>
        <taxon>Dietziaceae</taxon>
        <taxon>Dietzia</taxon>
    </lineage>
</organism>
<reference evidence="4 5" key="1">
    <citation type="submission" date="2019-03" db="EMBL/GenBank/DDBJ databases">
        <title>Root nodule microbial communities of legume samples collected from USA, Mexico and Botswana.</title>
        <authorList>
            <person name="Hirsch A."/>
        </authorList>
    </citation>
    <scope>NUCLEOTIDE SEQUENCE [LARGE SCALE GENOMIC DNA]</scope>
    <source>
        <strain evidence="4 5">55</strain>
    </source>
</reference>
<dbReference type="RefSeq" id="WP_131885415.1">
    <property type="nucleotide sequence ID" value="NZ_CP143053.1"/>
</dbReference>
<evidence type="ECO:0000259" key="3">
    <source>
        <dbReference type="Pfam" id="PF13399"/>
    </source>
</evidence>
<comment type="caution">
    <text evidence="4">The sequence shown here is derived from an EMBL/GenBank/DDBJ whole genome shotgun (WGS) entry which is preliminary data.</text>
</comment>
<keyword evidence="2" id="KW-0472">Membrane</keyword>
<feature type="compositionally biased region" description="Polar residues" evidence="1">
    <location>
        <begin position="95"/>
        <end position="105"/>
    </location>
</feature>
<dbReference type="GeneID" id="89531702"/>
<name>A0A4R3ZWH3_9ACTN</name>
<keyword evidence="2" id="KW-1133">Transmembrane helix</keyword>
<gene>
    <name evidence="4" type="ORF">EDD19_105140</name>
</gene>
<protein>
    <submittedName>
        <fullName evidence="4">LytR cell envelope-related transcriptional attenuator</fullName>
    </submittedName>
</protein>
<sequence length="273" mass="26709">MSSQSENPQYAPQPGDPDHGDPRYDDAQYGDPRDGGPYDADDPYGPGAGDPDEPSGPPYRAIAMVLLSAVVLAVGIGLVQLFGGDDDEAAPTADEGTSQVEQDGSTGQGADGQPAQGEAGGAEGAPAQGGAPGGQDGAVGAPGEAGGEAQPGDPAAPADPPAAGQPPAQPGAPGPDVTSVPVQIFNNSTVTGLAARTGEALRESGFAVGDVANMPSNRGVVAESTAFYGTGPGEQQAAQAIAAQLGITAKPRPADLAGEAPGVIVIVTQDLDR</sequence>
<keyword evidence="2" id="KW-0812">Transmembrane</keyword>
<feature type="compositionally biased region" description="Polar residues" evidence="1">
    <location>
        <begin position="1"/>
        <end position="10"/>
    </location>
</feature>
<dbReference type="Gene3D" id="3.30.70.2390">
    <property type="match status" value="1"/>
</dbReference>
<feature type="transmembrane region" description="Helical" evidence="2">
    <location>
        <begin position="61"/>
        <end position="82"/>
    </location>
</feature>
<proteinExistence type="predicted"/>
<feature type="compositionally biased region" description="Basic and acidic residues" evidence="1">
    <location>
        <begin position="16"/>
        <end position="36"/>
    </location>
</feature>
<evidence type="ECO:0000256" key="1">
    <source>
        <dbReference type="SAM" id="MobiDB-lite"/>
    </source>
</evidence>
<evidence type="ECO:0000313" key="4">
    <source>
        <dbReference type="EMBL" id="TCW25082.1"/>
    </source>
</evidence>
<evidence type="ECO:0000256" key="2">
    <source>
        <dbReference type="SAM" id="Phobius"/>
    </source>
</evidence>
<dbReference type="Pfam" id="PF13399">
    <property type="entry name" value="LytR_C"/>
    <property type="match status" value="1"/>
</dbReference>
<dbReference type="EMBL" id="SMCX01000005">
    <property type="protein sequence ID" value="TCW25082.1"/>
    <property type="molecule type" value="Genomic_DNA"/>
</dbReference>
<feature type="region of interest" description="Disordered" evidence="1">
    <location>
        <begin position="1"/>
        <end position="59"/>
    </location>
</feature>
<dbReference type="Proteomes" id="UP000295805">
    <property type="component" value="Unassembled WGS sequence"/>
</dbReference>
<feature type="compositionally biased region" description="Pro residues" evidence="1">
    <location>
        <begin position="157"/>
        <end position="173"/>
    </location>
</feature>
<feature type="compositionally biased region" description="Low complexity" evidence="1">
    <location>
        <begin position="138"/>
        <end position="156"/>
    </location>
</feature>